<evidence type="ECO:0000256" key="1">
    <source>
        <dbReference type="ARBA" id="ARBA00004162"/>
    </source>
</evidence>
<evidence type="ECO:0000256" key="8">
    <source>
        <dbReference type="SAM" id="Phobius"/>
    </source>
</evidence>
<dbReference type="Proteomes" id="UP000324143">
    <property type="component" value="Unassembled WGS sequence"/>
</dbReference>
<keyword evidence="5 8" id="KW-1133">Transmembrane helix</keyword>
<dbReference type="GO" id="GO:0015031">
    <property type="term" value="P:protein transport"/>
    <property type="evidence" value="ECO:0007669"/>
    <property type="project" value="UniProtKB-KW"/>
</dbReference>
<dbReference type="PANTHER" id="PTHR30558">
    <property type="entry name" value="EXBD MEMBRANE COMPONENT OF PMF-DRIVEN MACROMOLECULE IMPORT SYSTEM"/>
    <property type="match status" value="1"/>
</dbReference>
<evidence type="ECO:0000256" key="5">
    <source>
        <dbReference type="ARBA" id="ARBA00022989"/>
    </source>
</evidence>
<keyword evidence="6 8" id="KW-0472">Membrane</keyword>
<dbReference type="Pfam" id="PF02472">
    <property type="entry name" value="ExbD"/>
    <property type="match status" value="1"/>
</dbReference>
<evidence type="ECO:0000256" key="3">
    <source>
        <dbReference type="ARBA" id="ARBA00022475"/>
    </source>
</evidence>
<dbReference type="GO" id="GO:0005886">
    <property type="term" value="C:plasma membrane"/>
    <property type="evidence" value="ECO:0007669"/>
    <property type="project" value="UniProtKB-SubCell"/>
</dbReference>
<evidence type="ECO:0000256" key="4">
    <source>
        <dbReference type="ARBA" id="ARBA00022692"/>
    </source>
</evidence>
<organism evidence="9 10">
    <name type="scientific">Candidatus Mcinerneyibacterium aminivorans</name>
    <dbReference type="NCBI Taxonomy" id="2703815"/>
    <lineage>
        <taxon>Bacteria</taxon>
        <taxon>Candidatus Macinerneyibacteriota</taxon>
        <taxon>Candidatus Mcinerneyibacteria</taxon>
        <taxon>Candidatus Mcinerneyibacteriales</taxon>
        <taxon>Candidatus Mcinerneyibacteriaceae</taxon>
        <taxon>Candidatus Mcinerneyibacterium</taxon>
    </lineage>
</organism>
<keyword evidence="7" id="KW-0653">Protein transport</keyword>
<sequence length="129" mass="15380">MKFEESERNEININMVPLLDTIFILLIFFSLILISASYMKGIDINLPFSKNTEVIDKSVKVISITTEKELYYENNKYTEEKFWEKIENNKKNEFVIKADKNLKFGFVIKIMDRMRSMGIKKVHFELRPE</sequence>
<dbReference type="Gene3D" id="3.30.420.270">
    <property type="match status" value="1"/>
</dbReference>
<evidence type="ECO:0000313" key="10">
    <source>
        <dbReference type="Proteomes" id="UP000324143"/>
    </source>
</evidence>
<keyword evidence="7" id="KW-0813">Transport</keyword>
<accession>A0A5D0MHB8</accession>
<evidence type="ECO:0000313" key="9">
    <source>
        <dbReference type="EMBL" id="TYB31013.1"/>
    </source>
</evidence>
<feature type="transmembrane region" description="Helical" evidence="8">
    <location>
        <begin position="21"/>
        <end position="39"/>
    </location>
</feature>
<dbReference type="AlphaFoldDB" id="A0A5D0MHB8"/>
<dbReference type="GO" id="GO:0022857">
    <property type="term" value="F:transmembrane transporter activity"/>
    <property type="evidence" value="ECO:0007669"/>
    <property type="project" value="InterPro"/>
</dbReference>
<evidence type="ECO:0000256" key="2">
    <source>
        <dbReference type="ARBA" id="ARBA00005811"/>
    </source>
</evidence>
<dbReference type="InterPro" id="IPR003400">
    <property type="entry name" value="ExbD"/>
</dbReference>
<dbReference type="EMBL" id="VSIX01000058">
    <property type="protein sequence ID" value="TYB31013.1"/>
    <property type="molecule type" value="Genomic_DNA"/>
</dbReference>
<protein>
    <submittedName>
        <fullName evidence="9">Biopolymer transporter ExbD</fullName>
    </submittedName>
</protein>
<keyword evidence="3" id="KW-1003">Cell membrane</keyword>
<evidence type="ECO:0000256" key="6">
    <source>
        <dbReference type="ARBA" id="ARBA00023136"/>
    </source>
</evidence>
<comment type="caution">
    <text evidence="9">The sequence shown here is derived from an EMBL/GenBank/DDBJ whole genome shotgun (WGS) entry which is preliminary data.</text>
</comment>
<reference evidence="9" key="1">
    <citation type="submission" date="2019-08" db="EMBL/GenBank/DDBJ databases">
        <title>Genomic characterization of a novel candidate phylum (ARYD3) from a high temperature, high salinity tertiary oil reservoir in north central Oklahoma, USA.</title>
        <authorList>
            <person name="Youssef N.H."/>
            <person name="Yadav A."/>
            <person name="Elshahed M.S."/>
        </authorList>
    </citation>
    <scope>NUCLEOTIDE SEQUENCE [LARGE SCALE GENOMIC DNA]</scope>
    <source>
        <strain evidence="9">ARYD3</strain>
    </source>
</reference>
<comment type="subcellular location">
    <subcellularLocation>
        <location evidence="1">Cell membrane</location>
        <topology evidence="1">Single-pass membrane protein</topology>
    </subcellularLocation>
    <subcellularLocation>
        <location evidence="7">Cell membrane</location>
        <topology evidence="7">Single-pass type II membrane protein</topology>
    </subcellularLocation>
</comment>
<evidence type="ECO:0000256" key="7">
    <source>
        <dbReference type="RuleBase" id="RU003879"/>
    </source>
</evidence>
<keyword evidence="10" id="KW-1185">Reference proteome</keyword>
<name>A0A5D0MHB8_9BACT</name>
<keyword evidence="4 7" id="KW-0812">Transmembrane</keyword>
<comment type="similarity">
    <text evidence="2 7">Belongs to the ExbD/TolR family.</text>
</comment>
<gene>
    <name evidence="9" type="ORF">FXF47_06200</name>
</gene>
<proteinExistence type="inferred from homology"/>